<dbReference type="EMBL" id="OV725080">
    <property type="protein sequence ID" value="CAH1398080.1"/>
    <property type="molecule type" value="Genomic_DNA"/>
</dbReference>
<evidence type="ECO:0000256" key="1">
    <source>
        <dbReference type="SAM" id="MobiDB-lite"/>
    </source>
</evidence>
<protein>
    <submittedName>
        <fullName evidence="2">Uncharacterized protein</fullName>
    </submittedName>
</protein>
<feature type="compositionally biased region" description="Basic and acidic residues" evidence="1">
    <location>
        <begin position="51"/>
        <end position="66"/>
    </location>
</feature>
<gene>
    <name evidence="2" type="ORF">NEZAVI_LOCUS7801</name>
</gene>
<feature type="region of interest" description="Disordered" evidence="1">
    <location>
        <begin position="1"/>
        <end position="20"/>
    </location>
</feature>
<evidence type="ECO:0000313" key="2">
    <source>
        <dbReference type="EMBL" id="CAH1398080.1"/>
    </source>
</evidence>
<organism evidence="2 3">
    <name type="scientific">Nezara viridula</name>
    <name type="common">Southern green stink bug</name>
    <name type="synonym">Cimex viridulus</name>
    <dbReference type="NCBI Taxonomy" id="85310"/>
    <lineage>
        <taxon>Eukaryota</taxon>
        <taxon>Metazoa</taxon>
        <taxon>Ecdysozoa</taxon>
        <taxon>Arthropoda</taxon>
        <taxon>Hexapoda</taxon>
        <taxon>Insecta</taxon>
        <taxon>Pterygota</taxon>
        <taxon>Neoptera</taxon>
        <taxon>Paraneoptera</taxon>
        <taxon>Hemiptera</taxon>
        <taxon>Heteroptera</taxon>
        <taxon>Panheteroptera</taxon>
        <taxon>Pentatomomorpha</taxon>
        <taxon>Pentatomoidea</taxon>
        <taxon>Pentatomidae</taxon>
        <taxon>Pentatominae</taxon>
        <taxon>Nezara</taxon>
    </lineage>
</organism>
<sequence length="76" mass="8779">MTHPTDSCSVLGELEGDHSPPVIAAERSRWDWSLLQQSLQHARGTHRHNRHLSDPLARRLDIDSHQRRWPGRTSPK</sequence>
<evidence type="ECO:0000313" key="3">
    <source>
        <dbReference type="Proteomes" id="UP001152798"/>
    </source>
</evidence>
<reference evidence="2" key="1">
    <citation type="submission" date="2022-01" db="EMBL/GenBank/DDBJ databases">
        <authorList>
            <person name="King R."/>
        </authorList>
    </citation>
    <scope>NUCLEOTIDE SEQUENCE</scope>
</reference>
<dbReference type="AlphaFoldDB" id="A0A9P0MM12"/>
<keyword evidence="3" id="KW-1185">Reference proteome</keyword>
<feature type="region of interest" description="Disordered" evidence="1">
    <location>
        <begin position="42"/>
        <end position="76"/>
    </location>
</feature>
<accession>A0A9P0MM12</accession>
<proteinExistence type="predicted"/>
<feature type="compositionally biased region" description="Basic residues" evidence="1">
    <location>
        <begin position="67"/>
        <end position="76"/>
    </location>
</feature>
<dbReference type="Proteomes" id="UP001152798">
    <property type="component" value="Chromosome 4"/>
</dbReference>
<name>A0A9P0MM12_NEZVI</name>